<reference evidence="6 7" key="1">
    <citation type="journal article" date="2019" name="Appl. Microbiol. Biotechnol.">
        <title>Genome sequence of Isaria javanica and comparative genome analysis insights into family S53 peptidase evolution in fungal entomopathogens.</title>
        <authorList>
            <person name="Lin R."/>
            <person name="Zhang X."/>
            <person name="Xin B."/>
            <person name="Zou M."/>
            <person name="Gao Y."/>
            <person name="Qin F."/>
            <person name="Hu Q."/>
            <person name="Xie B."/>
            <person name="Cheng X."/>
        </authorList>
    </citation>
    <scope>NUCLEOTIDE SEQUENCE [LARGE SCALE GENOMIC DNA]</scope>
    <source>
        <strain evidence="6 7">IJ1G</strain>
    </source>
</reference>
<feature type="transmembrane region" description="Helical" evidence="5">
    <location>
        <begin position="254"/>
        <end position="275"/>
    </location>
</feature>
<feature type="transmembrane region" description="Helical" evidence="5">
    <location>
        <begin position="139"/>
        <end position="161"/>
    </location>
</feature>
<dbReference type="InterPro" id="IPR050598">
    <property type="entry name" value="AminoAcid_Transporter"/>
</dbReference>
<protein>
    <submittedName>
        <fullName evidence="6">Low-affinity methionine permease</fullName>
    </submittedName>
</protein>
<dbReference type="GO" id="GO:0016020">
    <property type="term" value="C:membrane"/>
    <property type="evidence" value="ECO:0007669"/>
    <property type="project" value="UniProtKB-SubCell"/>
</dbReference>
<dbReference type="Gene3D" id="1.20.1740.10">
    <property type="entry name" value="Amino acid/polyamine transporter I"/>
    <property type="match status" value="1"/>
</dbReference>
<dbReference type="AlphaFoldDB" id="A0A545UW04"/>
<evidence type="ECO:0000313" key="7">
    <source>
        <dbReference type="Proteomes" id="UP000315783"/>
    </source>
</evidence>
<feature type="transmembrane region" description="Helical" evidence="5">
    <location>
        <begin position="337"/>
        <end position="360"/>
    </location>
</feature>
<keyword evidence="2 5" id="KW-0812">Transmembrane</keyword>
<feature type="transmembrane region" description="Helical" evidence="5">
    <location>
        <begin position="459"/>
        <end position="476"/>
    </location>
</feature>
<feature type="transmembrane region" description="Helical" evidence="5">
    <location>
        <begin position="390"/>
        <end position="408"/>
    </location>
</feature>
<dbReference type="InterPro" id="IPR002293">
    <property type="entry name" value="AA/rel_permease1"/>
</dbReference>
<comment type="caution">
    <text evidence="6">The sequence shown here is derived from an EMBL/GenBank/DDBJ whole genome shotgun (WGS) entry which is preliminary data.</text>
</comment>
<name>A0A545UW04_9HYPO</name>
<gene>
    <name evidence="6" type="ORF">IF1G_07368</name>
</gene>
<keyword evidence="4 5" id="KW-0472">Membrane</keyword>
<dbReference type="EMBL" id="SPUK01000011">
    <property type="protein sequence ID" value="TQV93636.1"/>
    <property type="molecule type" value="Genomic_DNA"/>
</dbReference>
<evidence type="ECO:0000256" key="5">
    <source>
        <dbReference type="SAM" id="Phobius"/>
    </source>
</evidence>
<evidence type="ECO:0000256" key="2">
    <source>
        <dbReference type="ARBA" id="ARBA00022692"/>
    </source>
</evidence>
<dbReference type="PANTHER" id="PTHR11785:SF382">
    <property type="entry name" value="LOW-AFFINITY METHIONINE PERMEASE"/>
    <property type="match status" value="1"/>
</dbReference>
<feature type="transmembrane region" description="Helical" evidence="5">
    <location>
        <begin position="521"/>
        <end position="543"/>
    </location>
</feature>
<organism evidence="6 7">
    <name type="scientific">Cordyceps javanica</name>
    <dbReference type="NCBI Taxonomy" id="43265"/>
    <lineage>
        <taxon>Eukaryota</taxon>
        <taxon>Fungi</taxon>
        <taxon>Dikarya</taxon>
        <taxon>Ascomycota</taxon>
        <taxon>Pezizomycotina</taxon>
        <taxon>Sordariomycetes</taxon>
        <taxon>Hypocreomycetidae</taxon>
        <taxon>Hypocreales</taxon>
        <taxon>Cordycipitaceae</taxon>
        <taxon>Cordyceps</taxon>
    </lineage>
</organism>
<feature type="transmembrane region" description="Helical" evidence="5">
    <location>
        <begin position="223"/>
        <end position="242"/>
    </location>
</feature>
<evidence type="ECO:0000256" key="1">
    <source>
        <dbReference type="ARBA" id="ARBA00004141"/>
    </source>
</evidence>
<keyword evidence="3 5" id="KW-1133">Transmembrane helix</keyword>
<evidence type="ECO:0000256" key="3">
    <source>
        <dbReference type="ARBA" id="ARBA00022989"/>
    </source>
</evidence>
<dbReference type="GO" id="GO:0015179">
    <property type="term" value="F:L-amino acid transmembrane transporter activity"/>
    <property type="evidence" value="ECO:0007669"/>
    <property type="project" value="TreeGrafter"/>
</dbReference>
<comment type="subcellular location">
    <subcellularLocation>
        <location evidence="1">Membrane</location>
        <topology evidence="1">Multi-pass membrane protein</topology>
    </subcellularLocation>
</comment>
<feature type="transmembrane region" description="Helical" evidence="5">
    <location>
        <begin position="303"/>
        <end position="325"/>
    </location>
</feature>
<evidence type="ECO:0000313" key="6">
    <source>
        <dbReference type="EMBL" id="TQV93636.1"/>
    </source>
</evidence>
<keyword evidence="7" id="KW-1185">Reference proteome</keyword>
<feature type="transmembrane region" description="Helical" evidence="5">
    <location>
        <begin position="429"/>
        <end position="453"/>
    </location>
</feature>
<sequence length="573" mass="62994">MQPRRASAAAAESGSGWSRTLVTLGPGKDMVSTITYRTHCAPVSRRRAGPAGCVRPFVSLVKIDMQSDHNESHEPAKTEVVRPPEADTEAQTFCYSDEQKLGVFSVASLVLNKMIGSGRPVFSTPAAVFRSTGSIGVSLLFWFVGGVLAFCGLSIWLEFGLAIPRSGGEKNYLERVYRRPKYLTTCVLAAQMVLLGFSTGNAIDFGQFIVDACNAVVANETWAERAIATGCVTFAVVLHGVFPQWGIRLMNVVGLFKVIFMLVIAFSGVAALAGYRGTDDPHNFDDSFSKMDMERYGKGGFRGYSSALLSVIYSFSGWETANYVLSEVRNPRRTLAIAAPLAVGTVTILYMLANIAYFAAVDKLELVMSDVTVAAIFFKNMFGESAADKTLPVFVAVSSLGGVLAASFSHSRLTQELGKEGILPFGKFWASNSPCNAPALFLHWIVTVIVLVAPPTVYSQAWINTLVTLGLIYLHLNKSESWKSPWHTYIPISMVFLLFNGLLMIGPFVPPVPSSLDWNRFFLFPLIGIAILFFGVLYWAVWIKAVPRVRGYRIETERVFDGDEVVQYRRVRY</sequence>
<accession>A0A545UW04</accession>
<dbReference type="Proteomes" id="UP000315783">
    <property type="component" value="Unassembled WGS sequence"/>
</dbReference>
<feature type="transmembrane region" description="Helical" evidence="5">
    <location>
        <begin position="488"/>
        <end position="509"/>
    </location>
</feature>
<dbReference type="PANTHER" id="PTHR11785">
    <property type="entry name" value="AMINO ACID TRANSPORTER"/>
    <property type="match status" value="1"/>
</dbReference>
<dbReference type="STRING" id="43265.A0A545UW04"/>
<dbReference type="Pfam" id="PF13520">
    <property type="entry name" value="AA_permease_2"/>
    <property type="match status" value="1"/>
</dbReference>
<proteinExistence type="predicted"/>
<feature type="transmembrane region" description="Helical" evidence="5">
    <location>
        <begin position="182"/>
        <end position="203"/>
    </location>
</feature>
<evidence type="ECO:0000256" key="4">
    <source>
        <dbReference type="ARBA" id="ARBA00023136"/>
    </source>
</evidence>